<keyword evidence="2" id="KW-0813">Transport</keyword>
<keyword evidence="3 4" id="KW-0732">Signal</keyword>
<name>A0A1H6Y4T2_9GAMM</name>
<feature type="chain" id="PRO_5011394606" evidence="4">
    <location>
        <begin position="40"/>
        <end position="438"/>
    </location>
</feature>
<protein>
    <submittedName>
        <fullName evidence="6">Outer membrane porin, OprD family</fullName>
    </submittedName>
</protein>
<dbReference type="AlphaFoldDB" id="A0A1H6Y4T2"/>
<evidence type="ECO:0000313" key="5">
    <source>
        <dbReference type="EMBL" id="SEI77182.1"/>
    </source>
</evidence>
<evidence type="ECO:0000256" key="4">
    <source>
        <dbReference type="SAM" id="SignalP"/>
    </source>
</evidence>
<dbReference type="InterPro" id="IPR005318">
    <property type="entry name" value="OM_porin_bac"/>
</dbReference>
<dbReference type="EMBL" id="FNYQ01000084">
    <property type="protein sequence ID" value="SEJ36251.1"/>
    <property type="molecule type" value="Genomic_DNA"/>
</dbReference>
<dbReference type="STRING" id="170623.SAMN04244579_01973"/>
<dbReference type="Proteomes" id="UP000199250">
    <property type="component" value="Unassembled WGS sequence"/>
</dbReference>
<sequence length="438" mass="49002">MLRQYHSKNKKMENNKMKKATLALAVAGGTLGLSMSQQAAAEFFKDSKANLELRNFYMNKDFRDEVSAAPNQQAKQDEWAQGFILRMESGYTEGPVGFGLDVLGLAGVKLNSSPSEAGTGLLPGGYNNRAPDDYSEIGVTGKVRFSKSELKVGTLMPKNPVLVYNDTRLLPQTFQGGSLKVQEIQGLTLDFGYLNEVNYRNSTDNEEMSLINANRRNITIKRGGENEANFFMYGGATYQVTKALTATYYYGELDDLYKQHAFNVVHVLPLGKNSLKTDLRYARSTDDGEAHVDNHAFGLMTTYAMGTHKFALGLQKMQGDTGFAQINGTDPFLVNYIQVSDFANADERSWQLRYDYDFAALGIPGLTFMTRYVSGDHVDRGPGSDGREWERDTDIAYVFQSGMLKNLSLKWRNATMRSNFVRDVDENRLIVSYTLPLK</sequence>
<feature type="signal peptide" evidence="4">
    <location>
        <begin position="1"/>
        <end position="39"/>
    </location>
</feature>
<dbReference type="Pfam" id="PF03573">
    <property type="entry name" value="OprD"/>
    <property type="match status" value="1"/>
</dbReference>
<dbReference type="EMBL" id="FNYO01000019">
    <property type="protein sequence ID" value="SEI77182.1"/>
    <property type="molecule type" value="Genomic_DNA"/>
</dbReference>
<dbReference type="PANTHER" id="PTHR34596">
    <property type="entry name" value="CHITOPORIN"/>
    <property type="match status" value="1"/>
</dbReference>
<dbReference type="Gene3D" id="2.40.160.10">
    <property type="entry name" value="Porin"/>
    <property type="match status" value="1"/>
</dbReference>
<proteinExistence type="inferred from homology"/>
<evidence type="ECO:0000256" key="2">
    <source>
        <dbReference type="ARBA" id="ARBA00022448"/>
    </source>
</evidence>
<evidence type="ECO:0000313" key="7">
    <source>
        <dbReference type="Proteomes" id="UP000199005"/>
    </source>
</evidence>
<dbReference type="GO" id="GO:0015288">
    <property type="term" value="F:porin activity"/>
    <property type="evidence" value="ECO:0007669"/>
    <property type="project" value="TreeGrafter"/>
</dbReference>
<accession>A0A1H6Y4T2</accession>
<dbReference type="Proteomes" id="UP000199005">
    <property type="component" value="Unassembled WGS sequence"/>
</dbReference>
<dbReference type="GO" id="GO:0016020">
    <property type="term" value="C:membrane"/>
    <property type="evidence" value="ECO:0007669"/>
    <property type="project" value="InterPro"/>
</dbReference>
<gene>
    <name evidence="6" type="ORF">SAMN04244572_03681</name>
    <name evidence="5" type="ORF">SAMN04244579_01973</name>
</gene>
<organism evidence="6 8">
    <name type="scientific">Azotobacter beijerinckii</name>
    <dbReference type="NCBI Taxonomy" id="170623"/>
    <lineage>
        <taxon>Bacteria</taxon>
        <taxon>Pseudomonadati</taxon>
        <taxon>Pseudomonadota</taxon>
        <taxon>Gammaproteobacteria</taxon>
        <taxon>Pseudomonadales</taxon>
        <taxon>Pseudomonadaceae</taxon>
        <taxon>Azotobacter</taxon>
    </lineage>
</organism>
<dbReference type="FunFam" id="2.40.160.10:FF:000008">
    <property type="entry name" value="OprD family porin"/>
    <property type="match status" value="1"/>
</dbReference>
<evidence type="ECO:0000313" key="6">
    <source>
        <dbReference type="EMBL" id="SEJ36251.1"/>
    </source>
</evidence>
<comment type="similarity">
    <text evidence="1">Belongs to the outer membrane porin (Opr) (TC 1.B.25) family.</text>
</comment>
<evidence type="ECO:0000313" key="8">
    <source>
        <dbReference type="Proteomes" id="UP000199250"/>
    </source>
</evidence>
<dbReference type="InterPro" id="IPR023614">
    <property type="entry name" value="Porin_dom_sf"/>
</dbReference>
<reference evidence="7 8" key="1">
    <citation type="submission" date="2016-10" db="EMBL/GenBank/DDBJ databases">
        <authorList>
            <person name="de Groot N.N."/>
        </authorList>
    </citation>
    <scope>NUCLEOTIDE SEQUENCE [LARGE SCALE GENOMIC DNA]</scope>
    <source>
        <strain evidence="5 7">DSM 1041</strain>
        <strain evidence="6 8">DSM 373</strain>
    </source>
</reference>
<dbReference type="PANTHER" id="PTHR34596:SF2">
    <property type="entry name" value="CHITOPORIN"/>
    <property type="match status" value="1"/>
</dbReference>
<evidence type="ECO:0000256" key="3">
    <source>
        <dbReference type="ARBA" id="ARBA00022729"/>
    </source>
</evidence>
<evidence type="ECO:0000256" key="1">
    <source>
        <dbReference type="ARBA" id="ARBA00009075"/>
    </source>
</evidence>